<dbReference type="AlphaFoldDB" id="A0A367ESC0"/>
<dbReference type="PANTHER" id="PTHR34846">
    <property type="entry name" value="4-CARBOXYMUCONOLACTONE DECARBOXYLASE FAMILY PROTEIN (AFU_ORTHOLOGUE AFUA_6G11590)"/>
    <property type="match status" value="1"/>
</dbReference>
<organism evidence="2 3">
    <name type="scientific">Streptomyces diacarni</name>
    <dbReference type="NCBI Taxonomy" id="2800381"/>
    <lineage>
        <taxon>Bacteria</taxon>
        <taxon>Bacillati</taxon>
        <taxon>Actinomycetota</taxon>
        <taxon>Actinomycetes</taxon>
        <taxon>Kitasatosporales</taxon>
        <taxon>Streptomycetaceae</taxon>
        <taxon>Streptomyces</taxon>
    </lineage>
</organism>
<dbReference type="EMBL" id="QOIN01000047">
    <property type="protein sequence ID" value="RCG20619.1"/>
    <property type="molecule type" value="Genomic_DNA"/>
</dbReference>
<comment type="caution">
    <text evidence="2">The sequence shown here is derived from an EMBL/GenBank/DDBJ whole genome shotgun (WGS) entry which is preliminary data.</text>
</comment>
<name>A0A367ESC0_9ACTN</name>
<dbReference type="Pfam" id="PF02627">
    <property type="entry name" value="CMD"/>
    <property type="match status" value="1"/>
</dbReference>
<reference evidence="2 3" key="1">
    <citation type="submission" date="2018-06" db="EMBL/GenBank/DDBJ databases">
        <title>Streptomyces reniochalinae sp. nov. and Streptomyces diacarnus sp. nov. from marine sponges.</title>
        <authorList>
            <person name="Li L."/>
        </authorList>
    </citation>
    <scope>NUCLEOTIDE SEQUENCE [LARGE SCALE GENOMIC DNA]</scope>
    <source>
        <strain evidence="2 3">LHW51701</strain>
    </source>
</reference>
<dbReference type="InterPro" id="IPR004675">
    <property type="entry name" value="AhpD_core"/>
</dbReference>
<keyword evidence="3" id="KW-1185">Reference proteome</keyword>
<feature type="domain" description="Carboxymuconolactone decarboxylase-like" evidence="1">
    <location>
        <begin position="13"/>
        <end position="95"/>
    </location>
</feature>
<dbReference type="InterPro" id="IPR029032">
    <property type="entry name" value="AhpD-like"/>
</dbReference>
<dbReference type="NCBIfam" id="TIGR00778">
    <property type="entry name" value="ahpD_dom"/>
    <property type="match status" value="1"/>
</dbReference>
<protein>
    <submittedName>
        <fullName evidence="2">Carboxymuconolactone decarboxylase family protein</fullName>
    </submittedName>
</protein>
<dbReference type="InterPro" id="IPR003779">
    <property type="entry name" value="CMD-like"/>
</dbReference>
<accession>A0A367ESC0</accession>
<sequence length="154" mass="16944">MTTRRMNIWQTAPRLMKGMSGFQQAAAAAGLDPVVAELVKIRASQINRCAFCLDMHLTEAREKGERQLRLDLLASWEEAGDLFTEREGAALALTEAVTRLTDGFVPDEVYARAAAHFDEAELAALLGQIVAINAWNRFNVAIREVPKSLEEGAS</sequence>
<dbReference type="RefSeq" id="WP_114023387.1">
    <property type="nucleotide sequence ID" value="NZ_JBEYTF010000035.1"/>
</dbReference>
<proteinExistence type="predicted"/>
<evidence type="ECO:0000259" key="1">
    <source>
        <dbReference type="Pfam" id="PF02627"/>
    </source>
</evidence>
<evidence type="ECO:0000313" key="2">
    <source>
        <dbReference type="EMBL" id="RCG20619.1"/>
    </source>
</evidence>
<evidence type="ECO:0000313" key="3">
    <source>
        <dbReference type="Proteomes" id="UP000252914"/>
    </source>
</evidence>
<dbReference type="GO" id="GO:0051920">
    <property type="term" value="F:peroxiredoxin activity"/>
    <property type="evidence" value="ECO:0007669"/>
    <property type="project" value="InterPro"/>
</dbReference>
<dbReference type="Gene3D" id="1.20.1290.10">
    <property type="entry name" value="AhpD-like"/>
    <property type="match status" value="1"/>
</dbReference>
<gene>
    <name evidence="2" type="ORF">DTL70_20170</name>
</gene>
<dbReference type="SUPFAM" id="SSF69118">
    <property type="entry name" value="AhpD-like"/>
    <property type="match status" value="1"/>
</dbReference>
<dbReference type="Proteomes" id="UP000252914">
    <property type="component" value="Unassembled WGS sequence"/>
</dbReference>
<dbReference type="PANTHER" id="PTHR34846:SF10">
    <property type="entry name" value="CYTOPLASMIC PROTEIN"/>
    <property type="match status" value="1"/>
</dbReference>